<evidence type="ECO:0000313" key="3">
    <source>
        <dbReference type="Proteomes" id="UP000002490"/>
    </source>
</evidence>
<name>Q8CKC2_YERPE</name>
<sequence length="121" mass="13624">MIYDIGYDYHYHLGGHHHDYIDTCSLPFVGDHRVAQPWHVQWLGNIAAFYLVTCTGLGRYLYRPIAHSYCRGDAGNRQHVVPRAVAALFVTAILSGAVRRLGRANANARWCVMMGVSDHRG</sequence>
<reference evidence="2 3" key="1">
    <citation type="journal article" date="2002" name="J. Bacteriol.">
        <title>Genome sequence of Yersinia pestis KIM.</title>
        <authorList>
            <person name="Deng W."/>
            <person name="Burland V."/>
            <person name="Plunkett G.III."/>
            <person name="Boutin A."/>
            <person name="Mayhew G.F."/>
            <person name="Liss P."/>
            <person name="Perna N.T."/>
            <person name="Rose D.J."/>
            <person name="Mau B."/>
            <person name="Zhou S."/>
            <person name="Schwartz D.C."/>
            <person name="Fetherston J.D."/>
            <person name="Lindler L.E."/>
            <person name="Brubaker R.R."/>
            <person name="Plana G.V."/>
            <person name="Straley S.C."/>
            <person name="McDonough K.A."/>
            <person name="Nilles M.L."/>
            <person name="Matson J.S."/>
            <person name="Blattner F.R."/>
            <person name="Perry R.D."/>
        </authorList>
    </citation>
    <scope>NUCLEOTIDE SEQUENCE [LARGE SCALE GENOMIC DNA]</scope>
    <source>
        <strain evidence="3">KIM10+ / Biovar Mediaevalis</strain>
    </source>
</reference>
<dbReference type="AlphaFoldDB" id="Q8CKC2"/>
<keyword evidence="1" id="KW-0472">Membrane</keyword>
<feature type="transmembrane region" description="Helical" evidence="1">
    <location>
        <begin position="42"/>
        <end position="62"/>
    </location>
</feature>
<dbReference type="Proteomes" id="UP000002490">
    <property type="component" value="Chromosome"/>
</dbReference>
<keyword evidence="1" id="KW-0812">Transmembrane</keyword>
<dbReference type="DNASU" id="1148701"/>
<dbReference type="EMBL" id="AE009952">
    <property type="protein sequence ID" value="AAM87299.1"/>
    <property type="molecule type" value="Genomic_DNA"/>
</dbReference>
<gene>
    <name evidence="2" type="ordered locus">y3755</name>
</gene>
<dbReference type="HOGENOM" id="CLU_2037193_0_0_6"/>
<protein>
    <submittedName>
        <fullName evidence="2">Uncharacterized protein</fullName>
    </submittedName>
</protein>
<proteinExistence type="predicted"/>
<keyword evidence="1" id="KW-1133">Transmembrane helix</keyword>
<accession>Q8CKC2</accession>
<evidence type="ECO:0000256" key="1">
    <source>
        <dbReference type="SAM" id="Phobius"/>
    </source>
</evidence>
<organism evidence="2 3">
    <name type="scientific">Yersinia pestis</name>
    <dbReference type="NCBI Taxonomy" id="632"/>
    <lineage>
        <taxon>Bacteria</taxon>
        <taxon>Pseudomonadati</taxon>
        <taxon>Pseudomonadota</taxon>
        <taxon>Gammaproteobacteria</taxon>
        <taxon>Enterobacterales</taxon>
        <taxon>Yersiniaceae</taxon>
        <taxon>Yersinia</taxon>
    </lineage>
</organism>
<dbReference type="KEGG" id="ypk:y3755"/>
<evidence type="ECO:0000313" key="2">
    <source>
        <dbReference type="EMBL" id="AAM87299.1"/>
    </source>
</evidence>